<organism evidence="1 2">
    <name type="scientific">Marivirga atlantica</name>
    <dbReference type="NCBI Taxonomy" id="1548457"/>
    <lineage>
        <taxon>Bacteria</taxon>
        <taxon>Pseudomonadati</taxon>
        <taxon>Bacteroidota</taxon>
        <taxon>Cytophagia</taxon>
        <taxon>Cytophagales</taxon>
        <taxon>Marivirgaceae</taxon>
        <taxon>Marivirga</taxon>
    </lineage>
</organism>
<dbReference type="AlphaFoldDB" id="A0A937DLB1"/>
<sequence length="318" mass="37795">MIQSKLRAYNFKDGEWETVTRWQLIHMSELDYKKFKEHNFPLYLKKDPNSYKLTFNQRQKTFRFYPGQIPDDKKGSSGLTIAHQLAQEVISNLRTLHLKLTDKRFKPYKKVDIDIEADQIFEEHRTTANDNEYIVDLLVLFSKPAWLALKWNRILILEVYVTNELRGQKIIDFEKKGLSMAEVVIGSKLKIKKTASEVSEREEDQLRNIMKHAFSKQIYGDLWIDTCTSKYLENEALKEREEQITALKQRIQISQDKINVLKEGLELKDQQLRKTQRNLKTFDLALQKEVSQKTTLKKELNHWESKSKFERLLDLLRK</sequence>
<dbReference type="RefSeq" id="WP_201924477.1">
    <property type="nucleotide sequence ID" value="NZ_JAERQG010000006.1"/>
</dbReference>
<comment type="caution">
    <text evidence="1">The sequence shown here is derived from an EMBL/GenBank/DDBJ whole genome shotgun (WGS) entry which is preliminary data.</text>
</comment>
<protein>
    <submittedName>
        <fullName evidence="1">Uncharacterized protein</fullName>
    </submittedName>
</protein>
<reference evidence="1" key="1">
    <citation type="submission" date="2021-01" db="EMBL/GenBank/DDBJ databases">
        <title>Marivirga sp. nov., isolated from intertidal surface sediments.</title>
        <authorList>
            <person name="Zhang M."/>
        </authorList>
    </citation>
    <scope>NUCLEOTIDE SEQUENCE</scope>
    <source>
        <strain evidence="1">SM1354</strain>
    </source>
</reference>
<gene>
    <name evidence="1" type="ORF">JKP34_17630</name>
</gene>
<dbReference type="Proteomes" id="UP000642920">
    <property type="component" value="Unassembled WGS sequence"/>
</dbReference>
<keyword evidence="2" id="KW-1185">Reference proteome</keyword>
<proteinExistence type="predicted"/>
<accession>A0A937DLB1</accession>
<evidence type="ECO:0000313" key="2">
    <source>
        <dbReference type="Proteomes" id="UP000642920"/>
    </source>
</evidence>
<evidence type="ECO:0000313" key="1">
    <source>
        <dbReference type="EMBL" id="MBL0767091.1"/>
    </source>
</evidence>
<name>A0A937DLB1_9BACT</name>
<dbReference type="EMBL" id="JAERQG010000006">
    <property type="protein sequence ID" value="MBL0767091.1"/>
    <property type="molecule type" value="Genomic_DNA"/>
</dbReference>